<dbReference type="PATRIC" id="fig|1121014.3.peg.2452"/>
<dbReference type="PROSITE" id="PS51186">
    <property type="entry name" value="GNAT"/>
    <property type="match status" value="1"/>
</dbReference>
<keyword evidence="2" id="KW-0012">Acyltransferase</keyword>
<dbReference type="GO" id="GO:0016747">
    <property type="term" value="F:acyltransferase activity, transferring groups other than amino-acyl groups"/>
    <property type="evidence" value="ECO:0007669"/>
    <property type="project" value="InterPro"/>
</dbReference>
<dbReference type="InterPro" id="IPR016181">
    <property type="entry name" value="Acyl_CoA_acyltransferase"/>
</dbReference>
<dbReference type="STRING" id="1121014.N788_07750"/>
<organism evidence="4 5">
    <name type="scientific">Arenimonas donghaensis DSM 18148 = HO3-R19</name>
    <dbReference type="NCBI Taxonomy" id="1121014"/>
    <lineage>
        <taxon>Bacteria</taxon>
        <taxon>Pseudomonadati</taxon>
        <taxon>Pseudomonadota</taxon>
        <taxon>Gammaproteobacteria</taxon>
        <taxon>Lysobacterales</taxon>
        <taxon>Lysobacteraceae</taxon>
        <taxon>Arenimonas</taxon>
    </lineage>
</organism>
<dbReference type="InterPro" id="IPR000182">
    <property type="entry name" value="GNAT_dom"/>
</dbReference>
<reference evidence="5" key="1">
    <citation type="submission" date="2013-08" db="EMBL/GenBank/DDBJ databases">
        <title>Genome sequencing of Arenimonas donghaensis.</title>
        <authorList>
            <person name="Chen F."/>
            <person name="Wang G."/>
        </authorList>
    </citation>
    <scope>NUCLEOTIDE SEQUENCE [LARGE SCALE GENOMIC DNA]</scope>
    <source>
        <strain evidence="5">HO3-R19</strain>
    </source>
</reference>
<protein>
    <recommendedName>
        <fullName evidence="3">N-acetyltransferase domain-containing protein</fullName>
    </recommendedName>
</protein>
<comment type="caution">
    <text evidence="4">The sequence shown here is derived from an EMBL/GenBank/DDBJ whole genome shotgun (WGS) entry which is preliminary data.</text>
</comment>
<dbReference type="Pfam" id="PF00583">
    <property type="entry name" value="Acetyltransf_1"/>
    <property type="match status" value="1"/>
</dbReference>
<dbReference type="InterPro" id="IPR050832">
    <property type="entry name" value="Bact_Acetyltransf"/>
</dbReference>
<dbReference type="EMBL" id="AVCJ01000050">
    <property type="protein sequence ID" value="KFL35620.1"/>
    <property type="molecule type" value="Genomic_DNA"/>
</dbReference>
<dbReference type="SUPFAM" id="SSF55729">
    <property type="entry name" value="Acyl-CoA N-acyltransferases (Nat)"/>
    <property type="match status" value="1"/>
</dbReference>
<name>A0A087MFG7_9GAMM</name>
<evidence type="ECO:0000313" key="5">
    <source>
        <dbReference type="Proteomes" id="UP000029085"/>
    </source>
</evidence>
<keyword evidence="1" id="KW-0808">Transferase</keyword>
<dbReference type="AlphaFoldDB" id="A0A087MFG7"/>
<evidence type="ECO:0000313" key="4">
    <source>
        <dbReference type="EMBL" id="KFL35620.1"/>
    </source>
</evidence>
<dbReference type="PANTHER" id="PTHR43877">
    <property type="entry name" value="AMINOALKYLPHOSPHONATE N-ACETYLTRANSFERASE-RELATED-RELATED"/>
    <property type="match status" value="1"/>
</dbReference>
<gene>
    <name evidence="4" type="ORF">N788_07750</name>
</gene>
<sequence length="168" mass="18352">MSMSDPISIRRAEPEDFAAVQAIYAAPIAQAGTLQLPFPSLDLWRQRLQAVDPNAHLLLACVGGEVAGQLGLYLSTNPRRRHVGDLGMGVRDDFQGRGVGTALLKAALGLADGWLQLRRLELQVYADNAAGIALYTRHGFVEEGRHRDFAFRDGSYVDALSLARVKPR</sequence>
<reference evidence="4 5" key="2">
    <citation type="journal article" date="2015" name="Stand. Genomic Sci.">
        <title>High quality draft genomic sequence of Arenimonas donghaensis DSM 18148(T).</title>
        <authorList>
            <person name="Chen F."/>
            <person name="Wang H."/>
            <person name="Cao Y."/>
            <person name="Li X."/>
            <person name="Wang G."/>
        </authorList>
    </citation>
    <scope>NUCLEOTIDE SEQUENCE [LARGE SCALE GENOMIC DNA]</scope>
    <source>
        <strain evidence="4 5">HO3-R19</strain>
    </source>
</reference>
<proteinExistence type="predicted"/>
<accession>A0A087MFG7</accession>
<evidence type="ECO:0000256" key="2">
    <source>
        <dbReference type="ARBA" id="ARBA00023315"/>
    </source>
</evidence>
<dbReference type="Proteomes" id="UP000029085">
    <property type="component" value="Unassembled WGS sequence"/>
</dbReference>
<keyword evidence="5" id="KW-1185">Reference proteome</keyword>
<evidence type="ECO:0000259" key="3">
    <source>
        <dbReference type="PROSITE" id="PS51186"/>
    </source>
</evidence>
<feature type="domain" description="N-acetyltransferase" evidence="3">
    <location>
        <begin position="7"/>
        <end position="163"/>
    </location>
</feature>
<dbReference type="Gene3D" id="3.40.630.30">
    <property type="match status" value="1"/>
</dbReference>
<evidence type="ECO:0000256" key="1">
    <source>
        <dbReference type="ARBA" id="ARBA00022679"/>
    </source>
</evidence>